<dbReference type="PROSITE" id="PS00409">
    <property type="entry name" value="PROKAR_NTER_METHYL"/>
    <property type="match status" value="1"/>
</dbReference>
<accession>A0A5C5V4D8</accession>
<keyword evidence="3" id="KW-1185">Reference proteome</keyword>
<protein>
    <submittedName>
        <fullName evidence="2">Putative major pilin subunit</fullName>
    </submittedName>
</protein>
<dbReference type="Gene3D" id="3.30.700.10">
    <property type="entry name" value="Glycoprotein, Type 4 Pilin"/>
    <property type="match status" value="1"/>
</dbReference>
<dbReference type="Proteomes" id="UP000318878">
    <property type="component" value="Unassembled WGS sequence"/>
</dbReference>
<dbReference type="InterPro" id="IPR011453">
    <property type="entry name" value="DUF1559"/>
</dbReference>
<dbReference type="Pfam" id="PF07963">
    <property type="entry name" value="N_methyl"/>
    <property type="match status" value="1"/>
</dbReference>
<proteinExistence type="predicted"/>
<dbReference type="PANTHER" id="PTHR30093">
    <property type="entry name" value="GENERAL SECRETION PATHWAY PROTEIN G"/>
    <property type="match status" value="1"/>
</dbReference>
<dbReference type="EMBL" id="SJPF01000003">
    <property type="protein sequence ID" value="TWT32602.1"/>
    <property type="molecule type" value="Genomic_DNA"/>
</dbReference>
<comment type="caution">
    <text evidence="2">The sequence shown here is derived from an EMBL/GenBank/DDBJ whole genome shotgun (WGS) entry which is preliminary data.</text>
</comment>
<dbReference type="RefSeq" id="WP_146431760.1">
    <property type="nucleotide sequence ID" value="NZ_SJPF01000003.1"/>
</dbReference>
<evidence type="ECO:0000313" key="3">
    <source>
        <dbReference type="Proteomes" id="UP000318878"/>
    </source>
</evidence>
<gene>
    <name evidence="2" type="ORF">Enr8_24070</name>
</gene>
<dbReference type="NCBIfam" id="TIGR04294">
    <property type="entry name" value="pre_pil_HX9DG"/>
    <property type="match status" value="1"/>
</dbReference>
<dbReference type="Pfam" id="PF07596">
    <property type="entry name" value="SBP_bac_10"/>
    <property type="match status" value="1"/>
</dbReference>
<dbReference type="OrthoDB" id="213634at2"/>
<dbReference type="PANTHER" id="PTHR30093:SF2">
    <property type="entry name" value="TYPE II SECRETION SYSTEM PROTEIN H"/>
    <property type="match status" value="1"/>
</dbReference>
<feature type="domain" description="DUF1559" evidence="1">
    <location>
        <begin position="32"/>
        <end position="301"/>
    </location>
</feature>
<evidence type="ECO:0000259" key="1">
    <source>
        <dbReference type="Pfam" id="PF07596"/>
    </source>
</evidence>
<evidence type="ECO:0000313" key="2">
    <source>
        <dbReference type="EMBL" id="TWT32602.1"/>
    </source>
</evidence>
<dbReference type="SUPFAM" id="SSF54523">
    <property type="entry name" value="Pili subunits"/>
    <property type="match status" value="1"/>
</dbReference>
<dbReference type="NCBIfam" id="TIGR02532">
    <property type="entry name" value="IV_pilin_GFxxxE"/>
    <property type="match status" value="1"/>
</dbReference>
<sequence length="319" mass="34189">MRIRRAGFTLVELLVVIAIIGVLIALLLPAVQQAREAARRMTCTNQQKQIGLAMHNYHDTFGSFPPAAVWLGGTGNAPESGRDGNWGATWALMILPFLEQNNLHAQYNFGNVARDTTNNLVTRQKPDAYLCPSHPTVTARLTQDYDGFAKTNYAVSLGAGRLLNRSDFTNGARKGAFNVVGQYGAQFRDMTDGTSNSIMLSEIMNNTATSDDRGAWGWNSGATFCGRNSTGSEVVMTPNTKTRMDASHYSSNQTNLTVYGQNSNPDAATAAGVAARSFHPGGVIMCLGDASCRFVGETIDATVYANAMAISDGNATTLP</sequence>
<reference evidence="2 3" key="1">
    <citation type="submission" date="2019-02" db="EMBL/GenBank/DDBJ databases">
        <title>Deep-cultivation of Planctomycetes and their phenomic and genomic characterization uncovers novel biology.</title>
        <authorList>
            <person name="Wiegand S."/>
            <person name="Jogler M."/>
            <person name="Boedeker C."/>
            <person name="Pinto D."/>
            <person name="Vollmers J."/>
            <person name="Rivas-Marin E."/>
            <person name="Kohn T."/>
            <person name="Peeters S.H."/>
            <person name="Heuer A."/>
            <person name="Rast P."/>
            <person name="Oberbeckmann S."/>
            <person name="Bunk B."/>
            <person name="Jeske O."/>
            <person name="Meyerdierks A."/>
            <person name="Storesund J.E."/>
            <person name="Kallscheuer N."/>
            <person name="Luecker S."/>
            <person name="Lage O.M."/>
            <person name="Pohl T."/>
            <person name="Merkel B.J."/>
            <person name="Hornburger P."/>
            <person name="Mueller R.-W."/>
            <person name="Bruemmer F."/>
            <person name="Labrenz M."/>
            <person name="Spormann A.M."/>
            <person name="Op Den Camp H."/>
            <person name="Overmann J."/>
            <person name="Amann R."/>
            <person name="Jetten M.S.M."/>
            <person name="Mascher T."/>
            <person name="Medema M.H."/>
            <person name="Devos D.P."/>
            <person name="Kaster A.-K."/>
            <person name="Ovreas L."/>
            <person name="Rohde M."/>
            <person name="Galperin M.Y."/>
            <person name="Jogler C."/>
        </authorList>
    </citation>
    <scope>NUCLEOTIDE SEQUENCE [LARGE SCALE GENOMIC DNA]</scope>
    <source>
        <strain evidence="2 3">Enr8</strain>
    </source>
</reference>
<dbReference type="InterPro" id="IPR012902">
    <property type="entry name" value="N_methyl_site"/>
</dbReference>
<dbReference type="InterPro" id="IPR027558">
    <property type="entry name" value="Pre_pil_HX9DG_C"/>
</dbReference>
<name>A0A5C5V4D8_9BACT</name>
<dbReference type="AlphaFoldDB" id="A0A5C5V4D8"/>
<dbReference type="InterPro" id="IPR045584">
    <property type="entry name" value="Pilin-like"/>
</dbReference>
<organism evidence="2 3">
    <name type="scientific">Blastopirellula retiformator</name>
    <dbReference type="NCBI Taxonomy" id="2527970"/>
    <lineage>
        <taxon>Bacteria</taxon>
        <taxon>Pseudomonadati</taxon>
        <taxon>Planctomycetota</taxon>
        <taxon>Planctomycetia</taxon>
        <taxon>Pirellulales</taxon>
        <taxon>Pirellulaceae</taxon>
        <taxon>Blastopirellula</taxon>
    </lineage>
</organism>